<gene>
    <name evidence="1" type="ORF">MNBD_GAMMA08-817</name>
</gene>
<proteinExistence type="predicted"/>
<reference evidence="1" key="1">
    <citation type="submission" date="2018-06" db="EMBL/GenBank/DDBJ databases">
        <authorList>
            <person name="Zhirakovskaya E."/>
        </authorList>
    </citation>
    <scope>NUCLEOTIDE SEQUENCE</scope>
</reference>
<protein>
    <submittedName>
        <fullName evidence="1">Uncharacterized protein</fullName>
    </submittedName>
</protein>
<accession>A0A3B0X8R9</accession>
<organism evidence="1">
    <name type="scientific">hydrothermal vent metagenome</name>
    <dbReference type="NCBI Taxonomy" id="652676"/>
    <lineage>
        <taxon>unclassified sequences</taxon>
        <taxon>metagenomes</taxon>
        <taxon>ecological metagenomes</taxon>
    </lineage>
</organism>
<evidence type="ECO:0000313" key="1">
    <source>
        <dbReference type="EMBL" id="VAW59852.1"/>
    </source>
</evidence>
<name>A0A3B0X8R9_9ZZZZ</name>
<dbReference type="AlphaFoldDB" id="A0A3B0X8R9"/>
<dbReference type="EMBL" id="UOFH01000110">
    <property type="protein sequence ID" value="VAW59852.1"/>
    <property type="molecule type" value="Genomic_DNA"/>
</dbReference>
<sequence length="56" mass="6857">MTILIHFDWVRQVKPNRWEVNPQIHDLWAKRAIAEKNRRADIKKTIKELAELRKHD</sequence>